<gene>
    <name evidence="3" type="ORF">O0I10_008553</name>
</gene>
<dbReference type="GeneID" id="83215960"/>
<protein>
    <submittedName>
        <fullName evidence="3">Uncharacterized protein</fullName>
    </submittedName>
</protein>
<dbReference type="EMBL" id="JARTCD010000046">
    <property type="protein sequence ID" value="KAJ8655668.1"/>
    <property type="molecule type" value="Genomic_DNA"/>
</dbReference>
<dbReference type="AlphaFoldDB" id="A0AAD7UXW8"/>
<accession>A0AAD7UXW8</accession>
<comment type="caution">
    <text evidence="3">The sequence shown here is derived from an EMBL/GenBank/DDBJ whole genome shotgun (WGS) entry which is preliminary data.</text>
</comment>
<sequence>MLRRNVPPPLNSISSRPLSTDGLLKSPSLWCASAEPRSPGAISVASFMSSFSWVTEKSSGELASLLKNAYLSLREKERDLALAAEIGKSLLENNMVLNSKYQDLLKKLQQYEQDHQDSNDCWDENDDCYSDKSAAMYLISQQRAREALIEELQIKNAEMKKMLDDALCKSTENSHNNEKTTRKLQNEIELLRSSLDIAAQKIQQLEELRHVQKCKDRSNDTIDASLYHMQDQPEADELTAKIIEMHTRNDQLTSAKHAVEAKLHNALMDLQGLRQQLAQFQYDQQEYISLKEAYQRQFKHIEELTSSLEDHRNTLSHLRACGIAWSPRHSPATSEYGNCYNAERHGGSIDTSTPNKPAALNNSLQMDLCMTTPKQSLLYELENEWLKRLQKPDLSESQPDHGSSLSYTDIESHSSCENDDRSNASHTSSIDRLKQEACLTEHNIASLYNASSEYALEMILSCAAFNETMIQHMPIATSMAQKDSEDSSIRGDNSVYSTYNLYPHVPPDFLVSFDCQFSNPGAMGNRDLGSPLSKQHSCTFLGLFCWVVQCAFSILWRWCRFSLVLLTAILINLWHGPDAVLEK</sequence>
<evidence type="ECO:0000256" key="1">
    <source>
        <dbReference type="SAM" id="Coils"/>
    </source>
</evidence>
<evidence type="ECO:0000313" key="3">
    <source>
        <dbReference type="EMBL" id="KAJ8655668.1"/>
    </source>
</evidence>
<feature type="coiled-coil region" evidence="1">
    <location>
        <begin position="145"/>
        <end position="208"/>
    </location>
</feature>
<feature type="compositionally biased region" description="Basic and acidic residues" evidence="2">
    <location>
        <begin position="410"/>
        <end position="428"/>
    </location>
</feature>
<name>A0AAD7UXW8_9FUNG</name>
<feature type="compositionally biased region" description="Polar residues" evidence="2">
    <location>
        <begin position="395"/>
        <end position="409"/>
    </location>
</feature>
<keyword evidence="4" id="KW-1185">Reference proteome</keyword>
<proteinExistence type="predicted"/>
<dbReference type="Proteomes" id="UP001234581">
    <property type="component" value="Unassembled WGS sequence"/>
</dbReference>
<evidence type="ECO:0000313" key="4">
    <source>
        <dbReference type="Proteomes" id="UP001234581"/>
    </source>
</evidence>
<dbReference type="RefSeq" id="XP_058340581.1">
    <property type="nucleotide sequence ID" value="XM_058488556.1"/>
</dbReference>
<evidence type="ECO:0000256" key="2">
    <source>
        <dbReference type="SAM" id="MobiDB-lite"/>
    </source>
</evidence>
<feature type="region of interest" description="Disordered" evidence="2">
    <location>
        <begin position="392"/>
        <end position="428"/>
    </location>
</feature>
<keyword evidence="1" id="KW-0175">Coiled coil</keyword>
<reference evidence="3 4" key="1">
    <citation type="submission" date="2023-03" db="EMBL/GenBank/DDBJ databases">
        <title>Genome sequence of Lichtheimia ornata CBS 291.66.</title>
        <authorList>
            <person name="Mohabir J.T."/>
            <person name="Shea T.P."/>
            <person name="Kurbessoian T."/>
            <person name="Berby B."/>
            <person name="Fontaine J."/>
            <person name="Livny J."/>
            <person name="Gnirke A."/>
            <person name="Stajich J.E."/>
            <person name="Cuomo C.A."/>
        </authorList>
    </citation>
    <scope>NUCLEOTIDE SEQUENCE [LARGE SCALE GENOMIC DNA]</scope>
    <source>
        <strain evidence="3">CBS 291.66</strain>
    </source>
</reference>
<organism evidence="3 4">
    <name type="scientific">Lichtheimia ornata</name>
    <dbReference type="NCBI Taxonomy" id="688661"/>
    <lineage>
        <taxon>Eukaryota</taxon>
        <taxon>Fungi</taxon>
        <taxon>Fungi incertae sedis</taxon>
        <taxon>Mucoromycota</taxon>
        <taxon>Mucoromycotina</taxon>
        <taxon>Mucoromycetes</taxon>
        <taxon>Mucorales</taxon>
        <taxon>Lichtheimiaceae</taxon>
        <taxon>Lichtheimia</taxon>
    </lineage>
</organism>